<evidence type="ECO:0000313" key="2">
    <source>
        <dbReference type="Proteomes" id="UP000663866"/>
    </source>
</evidence>
<keyword evidence="2" id="KW-1185">Reference proteome</keyword>
<evidence type="ECO:0000313" key="1">
    <source>
        <dbReference type="EMBL" id="CAF4193358.1"/>
    </source>
</evidence>
<dbReference type="EMBL" id="CAJOBG010006650">
    <property type="protein sequence ID" value="CAF4193358.1"/>
    <property type="molecule type" value="Genomic_DNA"/>
</dbReference>
<proteinExistence type="predicted"/>
<sequence>MSETTFIEFARHSISRLRRWHFAPDTTLIEPIYGLGQTMINSSCNFRSEILEEFRQPNYCRQEEARCFLRNHFGVDCQSPRLAISCLCAGSSLLKYVVAALEKRDHLCVKQQLEILAENDYIGLWFALRGLCELSTVSQESGRKVRLVTAVIPVFRRGDDDATETVRNTLKLVLPPGSYPKLLFSVSVIIIDNGCGKDGGQPCVNEVELERISRVLGFTRITVLRPNRNIGPVGGRNLGTTVALFDHQADAVLLIDDDPVEISGLDVAVKNLDNNDCVAGFIFLDNGSEQPVTFYGGKNSLKDPFPMVPYHALKPHLKIPRNVWAFFGGLCLINRATLLRCGLFDRRIFAHWEEFEFSGRMLKVQENIRFCPSFTVTYRSAHTGKALKSNSVAFHDMRNQVLSLRVHGYLPIDLCGGILTVQNVEENLVSKVGDMDSSSPPPHLLELIEGLASGKECSLDVPLPHLEWTYTTRVDALLLQPIKESLKKSSISIPVWGLPVKCNLTHPVLTLGGWKTGMTCGLGVVGDCFLGQAMYYVDNAIGDGRAALIGHINDAGIPGTFVKFHDVRVKGIGCTPCANICDSTHSSGAFSLGDAYITAARHQHLIACGIPSGKVPQVWEITEENYSKNEPQLPFQMMYADRNSLMAEIVPSNMRVSAYEVHCKVTKNVDALKMLFGNLAKRLGFESEDPNRLLSVVIHLFAHTAAVVQANFVAHQSLTAGNISDVGLLLDLNTCDILTLPWGDYGFEPYWKFYMQPTQFREFAVSMHQSAAFAYQETYILSENQVVAMFNTRFNNSFTKTFSLNLLGKEEDEDRVSYLYRQLTLTQSQYQKVSSVAQEIAKLTSEYSEARKIYHNPLSFLTYRDMVEGSTLPNFPKTSLSCMESLYSFGTPSLSQEYVRREYHEIVRSGMAELLSPTWLSPRTLITDTVIQKCEKESDTQDIHLYDDIGGRSQCANYQAGKWERFLSHYQAKEMISRDPAALSQDRLAARMKELTLGLFGLFRPLPTGRCNDFQISSKFVDEEGSYVSLPSTNPEDCLKLPFTIHLGTDLEARTEKIVGAIINAASDVVLGWNDKVRTKQLHYTSDIKNPYAAAVLYTNRHLLKRWVGQSNFLSKMISNCEKIVDNKYQECEGLLKEELSAFENVNIKTFLKWFYSFYQRNPSHFMRYATEESHGLEHTVELFRLLWNLKMSEIGENVFGESDDISACVLSSIVHDITQLWWDKNGEAHPLTGALNAKNLFTETKMDSLLATKTVFCVLHHSSQDVLQLLKTYRNILISKGRFISFESLPKYKQAIKLIEDYGIIPEEHLPAVTLFKCADKLATLDVRRMVELPSPPRKPFSTVLTLKSRVESIFSTGMQHRALIYDRLNNVIYAHTRKLALVSKDLGMRSDSFVKNCLQSVIQIAPGLVCEHARKEGCIVEPSHVKAVMLEAFKEFAELAPADPRFQGICFEPWNEIFVNE</sequence>
<dbReference type="SUPFAM" id="SSF53448">
    <property type="entry name" value="Nucleotide-diphospho-sugar transferases"/>
    <property type="match status" value="1"/>
</dbReference>
<name>A0A820AZZ8_9BILA</name>
<gene>
    <name evidence="1" type="ORF">OVN521_LOCUS25969</name>
</gene>
<organism evidence="1 2">
    <name type="scientific">Rotaria magnacalcarata</name>
    <dbReference type="NCBI Taxonomy" id="392030"/>
    <lineage>
        <taxon>Eukaryota</taxon>
        <taxon>Metazoa</taxon>
        <taxon>Spiralia</taxon>
        <taxon>Gnathifera</taxon>
        <taxon>Rotifera</taxon>
        <taxon>Eurotatoria</taxon>
        <taxon>Bdelloidea</taxon>
        <taxon>Philodinida</taxon>
        <taxon>Philodinidae</taxon>
        <taxon>Rotaria</taxon>
    </lineage>
</organism>
<reference evidence="1" key="1">
    <citation type="submission" date="2021-02" db="EMBL/GenBank/DDBJ databases">
        <authorList>
            <person name="Nowell W R."/>
        </authorList>
    </citation>
    <scope>NUCLEOTIDE SEQUENCE</scope>
</reference>
<dbReference type="Gene3D" id="3.90.550.10">
    <property type="entry name" value="Spore Coat Polysaccharide Biosynthesis Protein SpsA, Chain A"/>
    <property type="match status" value="1"/>
</dbReference>
<protein>
    <submittedName>
        <fullName evidence="1">Uncharacterized protein</fullName>
    </submittedName>
</protein>
<accession>A0A820AZZ8</accession>
<dbReference type="Proteomes" id="UP000663866">
    <property type="component" value="Unassembled WGS sequence"/>
</dbReference>
<comment type="caution">
    <text evidence="1">The sequence shown here is derived from an EMBL/GenBank/DDBJ whole genome shotgun (WGS) entry which is preliminary data.</text>
</comment>
<dbReference type="InterPro" id="IPR029044">
    <property type="entry name" value="Nucleotide-diphossugar_trans"/>
</dbReference>
<dbReference type="Gene3D" id="1.10.3210.10">
    <property type="entry name" value="Hypothetical protein af1432"/>
    <property type="match status" value="1"/>
</dbReference>